<comment type="caution">
    <text evidence="1">The sequence shown here is derived from an EMBL/GenBank/DDBJ whole genome shotgun (WGS) entry which is preliminary data.</text>
</comment>
<reference evidence="1 2" key="1">
    <citation type="submission" date="2020-03" db="EMBL/GenBank/DDBJ databases">
        <title>Metabolic flexibility allows generalist bacteria to become dominant in a frequently disturbed ecosystem.</title>
        <authorList>
            <person name="Chen Y.-J."/>
            <person name="Leung P.M."/>
            <person name="Bay S.K."/>
            <person name="Hugenholtz P."/>
            <person name="Kessler A.J."/>
            <person name="Shelley G."/>
            <person name="Waite D.W."/>
            <person name="Cook P.L."/>
            <person name="Greening C."/>
        </authorList>
    </citation>
    <scope>NUCLEOTIDE SEQUENCE [LARGE SCALE GENOMIC DNA]</scope>
    <source>
        <strain evidence="1">SS_bin_28</strain>
    </source>
</reference>
<evidence type="ECO:0000313" key="2">
    <source>
        <dbReference type="Proteomes" id="UP000547674"/>
    </source>
</evidence>
<organism evidence="1 2">
    <name type="scientific">Eiseniibacteriota bacterium</name>
    <dbReference type="NCBI Taxonomy" id="2212470"/>
    <lineage>
        <taxon>Bacteria</taxon>
        <taxon>Candidatus Eiseniibacteriota</taxon>
    </lineage>
</organism>
<dbReference type="Proteomes" id="UP000547674">
    <property type="component" value="Unassembled WGS sequence"/>
</dbReference>
<dbReference type="AlphaFoldDB" id="A0A7Y2E9V6"/>
<protein>
    <submittedName>
        <fullName evidence="1">Uncharacterized protein</fullName>
    </submittedName>
</protein>
<evidence type="ECO:0000313" key="1">
    <source>
        <dbReference type="EMBL" id="NNF07107.1"/>
    </source>
</evidence>
<proteinExistence type="predicted"/>
<sequence>MNATGQLERHMGRSLFLWLWLLPMSCGWVTPPEQSPSLVPLSLGNQWVYVETTPTGEFVSRSYAKLDLIKSFHTRDETFFRTATDFTFSHVDKGILLTRWHESDGPGLEILLEEPGAEDRWYTFGDIYRIHLETAPVQTPAGNFVAANYTVYRNQGDYQFELSLVPGIGIIRFRSIDRRTWVLWDHVLEKN</sequence>
<name>A0A7Y2E9V6_UNCEI</name>
<gene>
    <name evidence="1" type="ORF">HKN21_10135</name>
</gene>
<accession>A0A7Y2E9V6</accession>
<dbReference type="EMBL" id="JABDJR010000405">
    <property type="protein sequence ID" value="NNF07107.1"/>
    <property type="molecule type" value="Genomic_DNA"/>
</dbReference>